<dbReference type="GO" id="GO:0022900">
    <property type="term" value="P:electron transport chain"/>
    <property type="evidence" value="ECO:0007669"/>
    <property type="project" value="InterPro"/>
</dbReference>
<evidence type="ECO:0000313" key="11">
    <source>
        <dbReference type="Proteomes" id="UP001595455"/>
    </source>
</evidence>
<evidence type="ECO:0000256" key="4">
    <source>
        <dbReference type="ARBA" id="ARBA00022643"/>
    </source>
</evidence>
<evidence type="ECO:0000256" key="5">
    <source>
        <dbReference type="ARBA" id="ARBA00022982"/>
    </source>
</evidence>
<gene>
    <name evidence="8" type="ORF">ACFODO_07450</name>
    <name evidence="9" type="ORF">C9E89_015715</name>
</gene>
<dbReference type="PANTHER" id="PTHR36118:SF1">
    <property type="entry name" value="ION-TRANSLOCATING OXIDOREDUCTASE COMPLEX SUBUNIT G"/>
    <property type="match status" value="1"/>
</dbReference>
<dbReference type="SMART" id="SM00900">
    <property type="entry name" value="FMN_bind"/>
    <property type="match status" value="1"/>
</dbReference>
<dbReference type="Proteomes" id="UP000240957">
    <property type="component" value="Unassembled WGS sequence"/>
</dbReference>
<dbReference type="Proteomes" id="UP001595455">
    <property type="component" value="Unassembled WGS sequence"/>
</dbReference>
<dbReference type="InterPro" id="IPR007329">
    <property type="entry name" value="FMN-bd"/>
</dbReference>
<evidence type="ECO:0000256" key="1">
    <source>
        <dbReference type="ARBA" id="ARBA00022448"/>
    </source>
</evidence>
<feature type="chain" id="PRO_5017051124" evidence="6">
    <location>
        <begin position="21"/>
        <end position="175"/>
    </location>
</feature>
<keyword evidence="5" id="KW-0249">Electron transport</keyword>
<evidence type="ECO:0000259" key="7">
    <source>
        <dbReference type="SMART" id="SM00900"/>
    </source>
</evidence>
<keyword evidence="4" id="KW-0288">FMN</keyword>
<keyword evidence="2" id="KW-0597">Phosphoprotein</keyword>
<reference evidence="11" key="3">
    <citation type="journal article" date="2019" name="Int. J. Syst. Evol. Microbiol.">
        <title>The Global Catalogue of Microorganisms (GCM) 10K type strain sequencing project: providing services to taxonomists for standard genome sequencing and annotation.</title>
        <authorList>
            <consortium name="The Broad Institute Genomics Platform"/>
            <consortium name="The Broad Institute Genome Sequencing Center for Infectious Disease"/>
            <person name="Wu L."/>
            <person name="Ma J."/>
        </authorList>
    </citation>
    <scope>NUCLEOTIDE SEQUENCE [LARGE SCALE GENOMIC DNA]</scope>
    <source>
        <strain evidence="11">KCTC 62575</strain>
    </source>
</reference>
<keyword evidence="11" id="KW-1185">Reference proteome</keyword>
<dbReference type="Pfam" id="PF04205">
    <property type="entry name" value="FMN_bind"/>
    <property type="match status" value="1"/>
</dbReference>
<organism evidence="9 10">
    <name type="scientific">Acinetobacter sichuanensis</name>
    <dbReference type="NCBI Taxonomy" id="2136183"/>
    <lineage>
        <taxon>Bacteria</taxon>
        <taxon>Pseudomonadati</taxon>
        <taxon>Pseudomonadota</taxon>
        <taxon>Gammaproteobacteria</taxon>
        <taxon>Moraxellales</taxon>
        <taxon>Moraxellaceae</taxon>
        <taxon>Acinetobacter</taxon>
    </lineage>
</organism>
<dbReference type="EMBL" id="JBHRSF010000015">
    <property type="protein sequence ID" value="MFC2995109.1"/>
    <property type="molecule type" value="Genomic_DNA"/>
</dbReference>
<evidence type="ECO:0000313" key="9">
    <source>
        <dbReference type="EMBL" id="RFC82629.1"/>
    </source>
</evidence>
<protein>
    <submittedName>
        <fullName evidence="9">FMN-binding protein</fullName>
    </submittedName>
</protein>
<accession>A0A371YMD3</accession>
<evidence type="ECO:0000256" key="3">
    <source>
        <dbReference type="ARBA" id="ARBA00022630"/>
    </source>
</evidence>
<reference evidence="8" key="4">
    <citation type="submission" date="2024-09" db="EMBL/GenBank/DDBJ databases">
        <authorList>
            <person name="Sun Q."/>
            <person name="Mori K."/>
        </authorList>
    </citation>
    <scope>NUCLEOTIDE SEQUENCE</scope>
    <source>
        <strain evidence="8">KCTC 62575</strain>
    </source>
</reference>
<evidence type="ECO:0000256" key="2">
    <source>
        <dbReference type="ARBA" id="ARBA00022553"/>
    </source>
</evidence>
<feature type="signal peptide" evidence="6">
    <location>
        <begin position="1"/>
        <end position="20"/>
    </location>
</feature>
<dbReference type="GO" id="GO:0010181">
    <property type="term" value="F:FMN binding"/>
    <property type="evidence" value="ECO:0007669"/>
    <property type="project" value="InterPro"/>
</dbReference>
<dbReference type="GO" id="GO:0009055">
    <property type="term" value="F:electron transfer activity"/>
    <property type="evidence" value="ECO:0007669"/>
    <property type="project" value="InterPro"/>
</dbReference>
<reference evidence="8" key="1">
    <citation type="journal article" date="2014" name="Int. J. Syst. Evol. Microbiol.">
        <title>Complete genome of a new Firmicutes species belonging to the dominant human colonic microbiota ('Ruminococcus bicirculans') reveals two chromosomes and a selective capacity to utilize plant glucans.</title>
        <authorList>
            <consortium name="NISC Comparative Sequencing Program"/>
            <person name="Wegmann U."/>
            <person name="Louis P."/>
            <person name="Goesmann A."/>
            <person name="Henrissat B."/>
            <person name="Duncan S.H."/>
            <person name="Flint H.J."/>
        </authorList>
    </citation>
    <scope>NUCLEOTIDE SEQUENCE</scope>
    <source>
        <strain evidence="8">KCTC 62575</strain>
    </source>
</reference>
<sequence>MKWMPYATALLSISPIVAHSAVYLSAEQAQKLMFPNLALKKIPIHLSEDQLKSLKKSSGIFYPFKADQVYKSSDGGWLVIDQVLGKHEMITYAVALTAKGAVKQVEILEYNESYGGQVRDAAWRQQFVGKTLSLPVALNKDIKNISGATLSSKHVTDGVKRILQFHHLVLATLTV</sequence>
<dbReference type="GO" id="GO:0005886">
    <property type="term" value="C:plasma membrane"/>
    <property type="evidence" value="ECO:0007669"/>
    <property type="project" value="InterPro"/>
</dbReference>
<name>A0A371YMD3_9GAMM</name>
<dbReference type="InterPro" id="IPR010209">
    <property type="entry name" value="Ion_transpt_RnfG/RsxG"/>
</dbReference>
<evidence type="ECO:0000313" key="10">
    <source>
        <dbReference type="Proteomes" id="UP000240957"/>
    </source>
</evidence>
<keyword evidence="1" id="KW-0813">Transport</keyword>
<reference evidence="9 10" key="2">
    <citation type="submission" date="2018-08" db="EMBL/GenBank/DDBJ databases">
        <title>The draft genome of Acinetobacter sichuanensis strain WCHAc060041.</title>
        <authorList>
            <person name="Qin J."/>
            <person name="Feng Y."/>
            <person name="Zong Z."/>
        </authorList>
    </citation>
    <scope>NUCLEOTIDE SEQUENCE [LARGE SCALE GENOMIC DNA]</scope>
    <source>
        <strain evidence="9 10">WCHAc060041</strain>
    </source>
</reference>
<feature type="domain" description="FMN-binding" evidence="7">
    <location>
        <begin position="85"/>
        <end position="166"/>
    </location>
</feature>
<dbReference type="AlphaFoldDB" id="A0A371YMD3"/>
<proteinExistence type="predicted"/>
<dbReference type="OrthoDB" id="9778782at2"/>
<dbReference type="PANTHER" id="PTHR36118">
    <property type="entry name" value="ION-TRANSLOCATING OXIDOREDUCTASE COMPLEX SUBUNIT G"/>
    <property type="match status" value="1"/>
</dbReference>
<dbReference type="EMBL" id="PYIX02000030">
    <property type="protein sequence ID" value="RFC82629.1"/>
    <property type="molecule type" value="Genomic_DNA"/>
</dbReference>
<comment type="caution">
    <text evidence="9">The sequence shown here is derived from an EMBL/GenBank/DDBJ whole genome shotgun (WGS) entry which is preliminary data.</text>
</comment>
<evidence type="ECO:0000313" key="8">
    <source>
        <dbReference type="EMBL" id="MFC2995109.1"/>
    </source>
</evidence>
<keyword evidence="6" id="KW-0732">Signal</keyword>
<keyword evidence="3" id="KW-0285">Flavoprotein</keyword>
<dbReference type="RefSeq" id="WP_107009281.1">
    <property type="nucleotide sequence ID" value="NZ_JBHRSF010000015.1"/>
</dbReference>
<evidence type="ECO:0000256" key="6">
    <source>
        <dbReference type="SAM" id="SignalP"/>
    </source>
</evidence>